<dbReference type="AlphaFoldDB" id="D7WB36"/>
<dbReference type="InterPro" id="IPR013078">
    <property type="entry name" value="His_Pase_superF_clade-1"/>
</dbReference>
<protein>
    <submittedName>
        <fullName evidence="1">Phosphoglycerate mutase family protein</fullName>
    </submittedName>
</protein>
<gene>
    <name evidence="1" type="ORF">HMPREF0291_10325</name>
</gene>
<dbReference type="InterPro" id="IPR029033">
    <property type="entry name" value="His_PPase_superfam"/>
</dbReference>
<proteinExistence type="predicted"/>
<reference evidence="1" key="1">
    <citation type="submission" date="2010-06" db="EMBL/GenBank/DDBJ databases">
        <authorList>
            <person name="Muzny D."/>
            <person name="Qin X."/>
            <person name="Buhay C."/>
            <person name="Dugan-Rocha S."/>
            <person name="Ding Y."/>
            <person name="Chen G."/>
            <person name="Hawes A."/>
            <person name="Holder M."/>
            <person name="Jhangiani S."/>
            <person name="Johnson A."/>
            <person name="Khan Z."/>
            <person name="Li Z."/>
            <person name="Liu W."/>
            <person name="Liu X."/>
            <person name="Perez L."/>
            <person name="Shen H."/>
            <person name="Wang Q."/>
            <person name="Watt J."/>
            <person name="Xi L."/>
            <person name="Xin Y."/>
            <person name="Zhou J."/>
            <person name="Deng J."/>
            <person name="Jiang H."/>
            <person name="Liu Y."/>
            <person name="Qu J."/>
            <person name="Song X.-Z."/>
            <person name="Zhang L."/>
            <person name="Villasana D."/>
            <person name="Johnson A."/>
            <person name="Liu J."/>
            <person name="Liyanage D."/>
            <person name="Lorensuhewa L."/>
            <person name="Robinson T."/>
            <person name="Song A."/>
            <person name="Song B.-B."/>
            <person name="Dinh H."/>
            <person name="Thornton R."/>
            <person name="Coyle M."/>
            <person name="Francisco L."/>
            <person name="Jackson L."/>
            <person name="Javaid M."/>
            <person name="Korchina V."/>
            <person name="Kovar C."/>
            <person name="Mata R."/>
            <person name="Mathew T."/>
            <person name="Ngo R."/>
            <person name="Nguyen L."/>
            <person name="Nguyen N."/>
            <person name="Okwuonu G."/>
            <person name="Ongeri F."/>
            <person name="Pham C."/>
            <person name="Simmons D."/>
            <person name="Wilczek-Boney K."/>
            <person name="Hale W."/>
            <person name="Jakkamsetti A."/>
            <person name="Pham P."/>
            <person name="Ruth R."/>
            <person name="San Lucas F."/>
            <person name="Warren J."/>
            <person name="Zhang J."/>
            <person name="Zhao Z."/>
            <person name="Zhou C."/>
            <person name="Zhu D."/>
            <person name="Lee S."/>
            <person name="Bess C."/>
            <person name="Blankenburg K."/>
            <person name="Forbes L."/>
            <person name="Fu Q."/>
            <person name="Gubbala S."/>
            <person name="Hirani K."/>
            <person name="Jayaseelan J.C."/>
            <person name="Lara F."/>
            <person name="Munidasa M."/>
            <person name="Palculict T."/>
            <person name="Patil S."/>
            <person name="Pu L.-L."/>
            <person name="Saada N."/>
            <person name="Tang L."/>
            <person name="Weissenberger G."/>
            <person name="Zhu Y."/>
            <person name="Hemphill L."/>
            <person name="Shang Y."/>
            <person name="Youmans B."/>
            <person name="Ayvaz T."/>
            <person name="Ross M."/>
            <person name="Santibanez J."/>
            <person name="Aqrawi P."/>
            <person name="Gross S."/>
            <person name="Joshi V."/>
            <person name="Fowler G."/>
            <person name="Nazareth L."/>
            <person name="Reid J."/>
            <person name="Worley K."/>
            <person name="Petrosino J."/>
            <person name="Highlander S."/>
            <person name="Gibbs R."/>
        </authorList>
    </citation>
    <scope>NUCLEOTIDE SEQUENCE [LARGE SCALE GENOMIC DNA]</scope>
    <source>
        <strain evidence="1">ATCC 33030</strain>
    </source>
</reference>
<dbReference type="GO" id="GO:0005737">
    <property type="term" value="C:cytoplasm"/>
    <property type="evidence" value="ECO:0007669"/>
    <property type="project" value="TreeGrafter"/>
</dbReference>
<comment type="caution">
    <text evidence="1">The sequence shown here is derived from an EMBL/GenBank/DDBJ whole genome shotgun (WGS) entry which is preliminary data.</text>
</comment>
<dbReference type="PANTHER" id="PTHR48100:SF51">
    <property type="entry name" value="PHOSPHOGLYCERATE MUTASE"/>
    <property type="match status" value="1"/>
</dbReference>
<dbReference type="SUPFAM" id="SSF53254">
    <property type="entry name" value="Phosphoglycerate mutase-like"/>
    <property type="match status" value="1"/>
</dbReference>
<sequence length="205" mass="23043">MAGSNETVVHLVRHGEVHNPKKLLYGRLPGFHLSSRGQSMAARTAVSFKGHDVTYLAASPLERAQETAAPIADVLGMGIHTDDDLIESDNVFEGLRTKGLRSQLVHPVRWRHMTNPFEPSWGEPYDEILQRMERAVDKARRHAQGHEAVLVSHQLPIVMMQRSIQGKRLPHNPTKRQCELASVTSLMFDGDRLVSWSYDEPARGI</sequence>
<dbReference type="InterPro" id="IPR050275">
    <property type="entry name" value="PGM_Phosphatase"/>
</dbReference>
<dbReference type="HOGENOM" id="CLU_033323_5_1_11"/>
<dbReference type="SMART" id="SM00855">
    <property type="entry name" value="PGAM"/>
    <property type="match status" value="1"/>
</dbReference>
<accession>D7WB36</accession>
<dbReference type="OrthoDB" id="3215466at2"/>
<evidence type="ECO:0000313" key="2">
    <source>
        <dbReference type="Proteomes" id="UP000004208"/>
    </source>
</evidence>
<organism evidence="1 2">
    <name type="scientific">Corynebacterium genitalium ATCC 33030</name>
    <dbReference type="NCBI Taxonomy" id="585529"/>
    <lineage>
        <taxon>Bacteria</taxon>
        <taxon>Bacillati</taxon>
        <taxon>Actinomycetota</taxon>
        <taxon>Actinomycetes</taxon>
        <taxon>Mycobacteriales</taxon>
        <taxon>Corynebacteriaceae</taxon>
        <taxon>Corynebacterium</taxon>
    </lineage>
</organism>
<dbReference type="CDD" id="cd07067">
    <property type="entry name" value="HP_PGM_like"/>
    <property type="match status" value="1"/>
</dbReference>
<dbReference type="eggNOG" id="COG0406">
    <property type="taxonomic scope" value="Bacteria"/>
</dbReference>
<dbReference type="GO" id="GO:0016791">
    <property type="term" value="F:phosphatase activity"/>
    <property type="evidence" value="ECO:0007669"/>
    <property type="project" value="TreeGrafter"/>
</dbReference>
<dbReference type="Gene3D" id="3.40.50.1240">
    <property type="entry name" value="Phosphoglycerate mutase-like"/>
    <property type="match status" value="1"/>
</dbReference>
<dbReference type="PANTHER" id="PTHR48100">
    <property type="entry name" value="BROAD-SPECIFICITY PHOSPHATASE YOR283W-RELATED"/>
    <property type="match status" value="1"/>
</dbReference>
<keyword evidence="2" id="KW-1185">Reference proteome</keyword>
<dbReference type="EMBL" id="ACLJ02000001">
    <property type="protein sequence ID" value="EFK55067.1"/>
    <property type="molecule type" value="Genomic_DNA"/>
</dbReference>
<dbReference type="STRING" id="585529.HMPREF0291_10325"/>
<dbReference type="Pfam" id="PF00300">
    <property type="entry name" value="His_Phos_1"/>
    <property type="match status" value="1"/>
</dbReference>
<dbReference type="RefSeq" id="WP_005286918.1">
    <property type="nucleotide sequence ID" value="NZ_CM000961.1"/>
</dbReference>
<evidence type="ECO:0000313" key="1">
    <source>
        <dbReference type="EMBL" id="EFK55067.1"/>
    </source>
</evidence>
<dbReference type="Proteomes" id="UP000004208">
    <property type="component" value="Unassembled WGS sequence"/>
</dbReference>
<name>D7WB36_9CORY</name>